<dbReference type="EMBL" id="LT670849">
    <property type="protein sequence ID" value="SHN85397.1"/>
    <property type="molecule type" value="Genomic_DNA"/>
</dbReference>
<evidence type="ECO:0000313" key="3">
    <source>
        <dbReference type="Proteomes" id="UP000184096"/>
    </source>
</evidence>
<dbReference type="OrthoDB" id="7855510at2"/>
<evidence type="ECO:0000256" key="1">
    <source>
        <dbReference type="SAM" id="Phobius"/>
    </source>
</evidence>
<dbReference type="Pfam" id="PF05437">
    <property type="entry name" value="AzlD"/>
    <property type="match status" value="1"/>
</dbReference>
<feature type="transmembrane region" description="Helical" evidence="1">
    <location>
        <begin position="48"/>
        <end position="67"/>
    </location>
</feature>
<accession>A0A1M7UR85</accession>
<dbReference type="AlphaFoldDB" id="A0A1M7UR85"/>
<feature type="transmembrane region" description="Helical" evidence="1">
    <location>
        <begin position="79"/>
        <end position="94"/>
    </location>
</feature>
<reference evidence="3" key="1">
    <citation type="submission" date="2016-11" db="EMBL/GenBank/DDBJ databases">
        <authorList>
            <person name="Varghese N."/>
            <person name="Submissions S."/>
        </authorList>
    </citation>
    <scope>NUCLEOTIDE SEQUENCE [LARGE SCALE GENOMIC DNA]</scope>
    <source>
        <strain evidence="3">GAS401</strain>
    </source>
</reference>
<keyword evidence="3" id="KW-1185">Reference proteome</keyword>
<name>A0A1M7UR85_9BRAD</name>
<keyword evidence="1" id="KW-0812">Transmembrane</keyword>
<feature type="transmembrane region" description="Helical" evidence="1">
    <location>
        <begin position="12"/>
        <end position="36"/>
    </location>
</feature>
<keyword evidence="1" id="KW-0472">Membrane</keyword>
<gene>
    <name evidence="2" type="ORF">SAMN05444170_6280</name>
</gene>
<dbReference type="Proteomes" id="UP000184096">
    <property type="component" value="Chromosome I"/>
</dbReference>
<proteinExistence type="predicted"/>
<sequence length="118" mass="12764">MSSFVNDFFGDWHPLVVLLLAGVIPNQIWRMLGLWLGGGIDEGSDLLMWVKAVATAILAGVIAEILVHPPGALASVPDFLRYGALIVGFIVFMLTRRSIFAGVVSGEVVMLVGKWWLG</sequence>
<organism evidence="2 3">
    <name type="scientific">Bradyrhizobium erythrophlei</name>
    <dbReference type="NCBI Taxonomy" id="1437360"/>
    <lineage>
        <taxon>Bacteria</taxon>
        <taxon>Pseudomonadati</taxon>
        <taxon>Pseudomonadota</taxon>
        <taxon>Alphaproteobacteria</taxon>
        <taxon>Hyphomicrobiales</taxon>
        <taxon>Nitrobacteraceae</taxon>
        <taxon>Bradyrhizobium</taxon>
    </lineage>
</organism>
<evidence type="ECO:0000313" key="2">
    <source>
        <dbReference type="EMBL" id="SHN85397.1"/>
    </source>
</evidence>
<keyword evidence="1" id="KW-1133">Transmembrane helix</keyword>
<protein>
    <submittedName>
        <fullName evidence="2">Branched-chain amino acid transport protein (AzlD)</fullName>
    </submittedName>
</protein>
<dbReference type="InterPro" id="IPR008407">
    <property type="entry name" value="Brnchd-chn_aa_trnsp_AzlD"/>
</dbReference>